<gene>
    <name evidence="3" type="ORF">S01H4_56864</name>
</gene>
<accession>X1E8C4</accession>
<evidence type="ECO:0000259" key="2">
    <source>
        <dbReference type="PROSITE" id="PS50885"/>
    </source>
</evidence>
<evidence type="ECO:0000256" key="1">
    <source>
        <dbReference type="SAM" id="Coils"/>
    </source>
</evidence>
<feature type="non-terminal residue" evidence="3">
    <location>
        <position position="1"/>
    </location>
</feature>
<sequence length="81" mass="9436">DTKIDIKSKDEIGDLATSFEKMAQSLKKQQDNLENLVVERTKELETKIDELQKYKKITVGRELKMVELKKRIKELEGDGKK</sequence>
<comment type="caution">
    <text evidence="3">The sequence shown here is derived from an EMBL/GenBank/DDBJ whole genome shotgun (WGS) entry which is preliminary data.</text>
</comment>
<evidence type="ECO:0000313" key="3">
    <source>
        <dbReference type="EMBL" id="GAH16620.1"/>
    </source>
</evidence>
<dbReference type="GO" id="GO:0007165">
    <property type="term" value="P:signal transduction"/>
    <property type="evidence" value="ECO:0007669"/>
    <property type="project" value="InterPro"/>
</dbReference>
<dbReference type="AlphaFoldDB" id="X1E8C4"/>
<reference evidence="3" key="1">
    <citation type="journal article" date="2014" name="Front. Microbiol.">
        <title>High frequency of phylogenetically diverse reductive dehalogenase-homologous genes in deep subseafloor sedimentary metagenomes.</title>
        <authorList>
            <person name="Kawai M."/>
            <person name="Futagami T."/>
            <person name="Toyoda A."/>
            <person name="Takaki Y."/>
            <person name="Nishi S."/>
            <person name="Hori S."/>
            <person name="Arai W."/>
            <person name="Tsubouchi T."/>
            <person name="Morono Y."/>
            <person name="Uchiyama I."/>
            <person name="Ito T."/>
            <person name="Fujiyama A."/>
            <person name="Inagaki F."/>
            <person name="Takami H."/>
        </authorList>
    </citation>
    <scope>NUCLEOTIDE SEQUENCE</scope>
    <source>
        <strain evidence="3">Expedition CK06-06</strain>
    </source>
</reference>
<dbReference type="GO" id="GO:0016020">
    <property type="term" value="C:membrane"/>
    <property type="evidence" value="ECO:0007669"/>
    <property type="project" value="InterPro"/>
</dbReference>
<dbReference type="EMBL" id="BART01033001">
    <property type="protein sequence ID" value="GAH16620.1"/>
    <property type="molecule type" value="Genomic_DNA"/>
</dbReference>
<name>X1E8C4_9ZZZZ</name>
<organism evidence="3">
    <name type="scientific">marine sediment metagenome</name>
    <dbReference type="NCBI Taxonomy" id="412755"/>
    <lineage>
        <taxon>unclassified sequences</taxon>
        <taxon>metagenomes</taxon>
        <taxon>ecological metagenomes</taxon>
    </lineage>
</organism>
<dbReference type="InterPro" id="IPR003660">
    <property type="entry name" value="HAMP_dom"/>
</dbReference>
<proteinExistence type="predicted"/>
<dbReference type="Pfam" id="PF00672">
    <property type="entry name" value="HAMP"/>
    <property type="match status" value="1"/>
</dbReference>
<dbReference type="Gene3D" id="6.10.340.10">
    <property type="match status" value="1"/>
</dbReference>
<keyword evidence="1" id="KW-0175">Coiled coil</keyword>
<dbReference type="CDD" id="cd06225">
    <property type="entry name" value="HAMP"/>
    <property type="match status" value="1"/>
</dbReference>
<protein>
    <recommendedName>
        <fullName evidence="2">HAMP domain-containing protein</fullName>
    </recommendedName>
</protein>
<feature type="coiled-coil region" evidence="1">
    <location>
        <begin position="16"/>
        <end position="43"/>
    </location>
</feature>
<dbReference type="SUPFAM" id="SSF158472">
    <property type="entry name" value="HAMP domain-like"/>
    <property type="match status" value="1"/>
</dbReference>
<feature type="domain" description="HAMP" evidence="2">
    <location>
        <begin position="1"/>
        <end position="31"/>
    </location>
</feature>
<dbReference type="PROSITE" id="PS50885">
    <property type="entry name" value="HAMP"/>
    <property type="match status" value="1"/>
</dbReference>